<dbReference type="InterPro" id="IPR051533">
    <property type="entry name" value="WaaL-like"/>
</dbReference>
<feature type="transmembrane region" description="Helical" evidence="2">
    <location>
        <begin position="141"/>
        <end position="163"/>
    </location>
</feature>
<dbReference type="SUPFAM" id="SSF48452">
    <property type="entry name" value="TPR-like"/>
    <property type="match status" value="2"/>
</dbReference>
<feature type="transmembrane region" description="Helical" evidence="2">
    <location>
        <begin position="50"/>
        <end position="68"/>
    </location>
</feature>
<dbReference type="Pfam" id="PF13432">
    <property type="entry name" value="TPR_16"/>
    <property type="match status" value="1"/>
</dbReference>
<sequence length="765" mass="84932">MNIFSRVVGLSRKLSSWKDLDKLFVYVLVFLTPLFFLPWTSNYLELNKQALFAVLIFLAAVFAVLRCLSSEDLSIAVVPTNVAVVFLLAVYGLSTAFSLSKYNSFWGWPFNVSTSFITLLLFVLFYFLVVNTFKTAKDSYWAFLLLAISGLLAALVNALQLFGKFIFPWDFARQATFNVIGTPNAAALFFAVLTPIIIAVAFLAQGILRWILSVAVILLVFNLAILGFDTAWLVFSIEMIVLFVFGMYGFGLKKEKLALVAIVLLAVSLVFIVLKPVRSSIIDLPLEAFPSQKTTIDIAGKTLLSSFFLGSGPGNFSYNYAKFKSAEVNQTAFWSIRFETGPSEVLNKIITTGIFGVSSLLFILGTALWLGFRQIKLIIVGKNNEYDFLLLSGVVSGLIGLTVSYFLYPANFILWLVFWIFLSNLAVLSAKQNVASQTKLGTKTTPKVFLILILILIFGFILAGVPKYLAEVRYLSGLNAWRNQDLNLTIKQFAEAARLNPTADIYHRELSQAYLAKLNAIVAQEDVSSEEVRLRVQNVALAAAQEVERAVTANPKNAVNWSVKGITYQGLIGIIDGAGNAGVAAWNQAIELEPLNPSVFTEMSRTYLALVDFLGEKSADRETNLNFALDNAGKAISLKADYWPAYLLQATTFARKNMLTEAVQKMEELKSALPDDTEVAFQLGVMYYNNNQLEEARTELERLLRLNENYATAHYFLGLIHDKKNNKAEAIAHFEVLEKLNPEDGTVKDILSNLRSGKNALDGVQ</sequence>
<feature type="transmembrane region" description="Helical" evidence="2">
    <location>
        <begin position="448"/>
        <end position="469"/>
    </location>
</feature>
<dbReference type="SMART" id="SM00028">
    <property type="entry name" value="TPR"/>
    <property type="match status" value="3"/>
</dbReference>
<comment type="caution">
    <text evidence="3">The sequence shown here is derived from an EMBL/GenBank/DDBJ whole genome shotgun (WGS) entry which is preliminary data.</text>
</comment>
<feature type="repeat" description="TPR" evidence="1">
    <location>
        <begin position="711"/>
        <end position="744"/>
    </location>
</feature>
<evidence type="ECO:0000313" key="3">
    <source>
        <dbReference type="EMBL" id="OHA76721.1"/>
    </source>
</evidence>
<reference evidence="3 4" key="1">
    <citation type="journal article" date="2016" name="Nat. Commun.">
        <title>Thousands of microbial genomes shed light on interconnected biogeochemical processes in an aquifer system.</title>
        <authorList>
            <person name="Anantharaman K."/>
            <person name="Brown C.T."/>
            <person name="Hug L.A."/>
            <person name="Sharon I."/>
            <person name="Castelle C.J."/>
            <person name="Probst A.J."/>
            <person name="Thomas B.C."/>
            <person name="Singh A."/>
            <person name="Wilkins M.J."/>
            <person name="Karaoz U."/>
            <person name="Brodie E.L."/>
            <person name="Williams K.H."/>
            <person name="Hubbard S.S."/>
            <person name="Banfield J.F."/>
        </authorList>
    </citation>
    <scope>NUCLEOTIDE SEQUENCE [LARGE SCALE GENOMIC DNA]</scope>
</reference>
<dbReference type="PANTHER" id="PTHR37422:SF13">
    <property type="entry name" value="LIPOPOLYSACCHARIDE BIOSYNTHESIS PROTEIN PA4999-RELATED"/>
    <property type="match status" value="1"/>
</dbReference>
<dbReference type="Proteomes" id="UP000177853">
    <property type="component" value="Unassembled WGS sequence"/>
</dbReference>
<feature type="transmembrane region" description="Helical" evidence="2">
    <location>
        <begin position="75"/>
        <end position="94"/>
    </location>
</feature>
<dbReference type="PROSITE" id="PS50005">
    <property type="entry name" value="TPR"/>
    <property type="match status" value="2"/>
</dbReference>
<dbReference type="AlphaFoldDB" id="A0A1G2RXD2"/>
<feature type="transmembrane region" description="Helical" evidence="2">
    <location>
        <begin position="257"/>
        <end position="274"/>
    </location>
</feature>
<evidence type="ECO:0000256" key="1">
    <source>
        <dbReference type="PROSITE-ProRule" id="PRU00339"/>
    </source>
</evidence>
<evidence type="ECO:0000256" key="2">
    <source>
        <dbReference type="SAM" id="Phobius"/>
    </source>
</evidence>
<organism evidence="3 4">
    <name type="scientific">Candidatus Wildermuthbacteria bacterium RIFCSPLOWO2_12_FULL_40_9</name>
    <dbReference type="NCBI Taxonomy" id="1802467"/>
    <lineage>
        <taxon>Bacteria</taxon>
        <taxon>Candidatus Wildermuthiibacteriota</taxon>
    </lineage>
</organism>
<feature type="transmembrane region" description="Helical" evidence="2">
    <location>
        <begin position="106"/>
        <end position="129"/>
    </location>
</feature>
<protein>
    <submittedName>
        <fullName evidence="3">Uncharacterized protein</fullName>
    </submittedName>
</protein>
<keyword evidence="2" id="KW-1133">Transmembrane helix</keyword>
<feature type="repeat" description="TPR" evidence="1">
    <location>
        <begin position="677"/>
        <end position="710"/>
    </location>
</feature>
<feature type="transmembrane region" description="Helical" evidence="2">
    <location>
        <begin position="232"/>
        <end position="250"/>
    </location>
</feature>
<evidence type="ECO:0000313" key="4">
    <source>
        <dbReference type="Proteomes" id="UP000177853"/>
    </source>
</evidence>
<feature type="transmembrane region" description="Helical" evidence="2">
    <location>
        <begin position="412"/>
        <end position="428"/>
    </location>
</feature>
<feature type="transmembrane region" description="Helical" evidence="2">
    <location>
        <begin position="349"/>
        <end position="372"/>
    </location>
</feature>
<name>A0A1G2RXD2_9BACT</name>
<proteinExistence type="predicted"/>
<feature type="transmembrane region" description="Helical" evidence="2">
    <location>
        <begin position="183"/>
        <end position="203"/>
    </location>
</feature>
<feature type="transmembrane region" description="Helical" evidence="2">
    <location>
        <begin position="210"/>
        <end position="226"/>
    </location>
</feature>
<dbReference type="PANTHER" id="PTHR37422">
    <property type="entry name" value="TEICHURONIC ACID BIOSYNTHESIS PROTEIN TUAE"/>
    <property type="match status" value="1"/>
</dbReference>
<dbReference type="EMBL" id="MHUM01000020">
    <property type="protein sequence ID" value="OHA76721.1"/>
    <property type="molecule type" value="Genomic_DNA"/>
</dbReference>
<dbReference type="Gene3D" id="1.25.40.10">
    <property type="entry name" value="Tetratricopeptide repeat domain"/>
    <property type="match status" value="2"/>
</dbReference>
<feature type="transmembrane region" description="Helical" evidence="2">
    <location>
        <begin position="23"/>
        <end position="44"/>
    </location>
</feature>
<keyword evidence="1" id="KW-0802">TPR repeat</keyword>
<dbReference type="InterPro" id="IPR019734">
    <property type="entry name" value="TPR_rpt"/>
</dbReference>
<gene>
    <name evidence="3" type="ORF">A3H01_00735</name>
</gene>
<dbReference type="InterPro" id="IPR011990">
    <property type="entry name" value="TPR-like_helical_dom_sf"/>
</dbReference>
<feature type="transmembrane region" description="Helical" evidence="2">
    <location>
        <begin position="388"/>
        <end position="406"/>
    </location>
</feature>
<keyword evidence="2" id="KW-0472">Membrane</keyword>
<accession>A0A1G2RXD2</accession>
<keyword evidence="2" id="KW-0812">Transmembrane</keyword>